<evidence type="ECO:0000256" key="2">
    <source>
        <dbReference type="PROSITE-ProRule" id="PRU00169"/>
    </source>
</evidence>
<dbReference type="InterPro" id="IPR050595">
    <property type="entry name" value="Bact_response_regulator"/>
</dbReference>
<evidence type="ECO:0000256" key="1">
    <source>
        <dbReference type="ARBA" id="ARBA00022553"/>
    </source>
</evidence>
<evidence type="ECO:0000259" key="3">
    <source>
        <dbReference type="PROSITE" id="PS50110"/>
    </source>
</evidence>
<dbReference type="PROSITE" id="PS50110">
    <property type="entry name" value="RESPONSE_REGULATORY"/>
    <property type="match status" value="1"/>
</dbReference>
<reference evidence="4" key="1">
    <citation type="journal article" date="2021" name="Microb. Physiol.">
        <title>Proteogenomic Insights into the Physiology of Marine, Sulfate-Reducing, Filamentous Desulfonema limicola and Desulfonema magnum.</title>
        <authorList>
            <person name="Schnaars V."/>
            <person name="Wohlbrand L."/>
            <person name="Scheve S."/>
            <person name="Hinrichs C."/>
            <person name="Reinhardt R."/>
            <person name="Rabus R."/>
        </authorList>
    </citation>
    <scope>NUCLEOTIDE SEQUENCE</scope>
    <source>
        <strain evidence="4">5ac10</strain>
    </source>
</reference>
<protein>
    <submittedName>
        <fullName evidence="4">Two component system response regulator</fullName>
    </submittedName>
</protein>
<keyword evidence="5" id="KW-1185">Reference proteome</keyword>
<dbReference type="SUPFAM" id="SSF52172">
    <property type="entry name" value="CheY-like"/>
    <property type="match status" value="1"/>
</dbReference>
<evidence type="ECO:0000313" key="4">
    <source>
        <dbReference type="EMBL" id="QTA80684.1"/>
    </source>
</evidence>
<dbReference type="RefSeq" id="WP_207692300.1">
    <property type="nucleotide sequence ID" value="NZ_CP061799.1"/>
</dbReference>
<dbReference type="InterPro" id="IPR001789">
    <property type="entry name" value="Sig_transdc_resp-reg_receiver"/>
</dbReference>
<dbReference type="InterPro" id="IPR011006">
    <property type="entry name" value="CheY-like_superfamily"/>
</dbReference>
<dbReference type="GO" id="GO:0000160">
    <property type="term" value="P:phosphorelay signal transduction system"/>
    <property type="evidence" value="ECO:0007669"/>
    <property type="project" value="InterPro"/>
</dbReference>
<accession>A0A975GGV2</accession>
<dbReference type="PANTHER" id="PTHR44591:SF3">
    <property type="entry name" value="RESPONSE REGULATORY DOMAIN-CONTAINING PROTEIN"/>
    <property type="match status" value="1"/>
</dbReference>
<dbReference type="Gene3D" id="3.40.50.2300">
    <property type="match status" value="1"/>
</dbReference>
<dbReference type="SMART" id="SM00448">
    <property type="entry name" value="REC"/>
    <property type="match status" value="1"/>
</dbReference>
<organism evidence="4 5">
    <name type="scientific">Desulfonema limicola</name>
    <dbReference type="NCBI Taxonomy" id="45656"/>
    <lineage>
        <taxon>Bacteria</taxon>
        <taxon>Pseudomonadati</taxon>
        <taxon>Thermodesulfobacteriota</taxon>
        <taxon>Desulfobacteria</taxon>
        <taxon>Desulfobacterales</taxon>
        <taxon>Desulfococcaceae</taxon>
        <taxon>Desulfonema</taxon>
    </lineage>
</organism>
<evidence type="ECO:0000313" key="5">
    <source>
        <dbReference type="Proteomes" id="UP000663720"/>
    </source>
</evidence>
<feature type="modified residue" description="4-aspartylphosphate" evidence="2">
    <location>
        <position position="56"/>
    </location>
</feature>
<name>A0A975GGV2_9BACT</name>
<dbReference type="Proteomes" id="UP000663720">
    <property type="component" value="Chromosome"/>
</dbReference>
<keyword evidence="1 2" id="KW-0597">Phosphoprotein</keyword>
<dbReference type="AlphaFoldDB" id="A0A975GGV2"/>
<sequence>MKSKAILLVDDEDIVRDVGVQMLEAFGYKAYEAGSGEEALKIFEDKQDEIQLIILDLVMPEMGGKEVFEKVKKIKPDVKVLLSTGFNADSHAAEIMDKGCSGFIQKPFNMKEFSSKIKEVI</sequence>
<dbReference type="EMBL" id="CP061799">
    <property type="protein sequence ID" value="QTA80684.1"/>
    <property type="molecule type" value="Genomic_DNA"/>
</dbReference>
<dbReference type="CDD" id="cd00156">
    <property type="entry name" value="REC"/>
    <property type="match status" value="1"/>
</dbReference>
<dbReference type="PANTHER" id="PTHR44591">
    <property type="entry name" value="STRESS RESPONSE REGULATOR PROTEIN 1"/>
    <property type="match status" value="1"/>
</dbReference>
<proteinExistence type="predicted"/>
<dbReference type="KEGG" id="dli:dnl_29950"/>
<feature type="domain" description="Response regulatory" evidence="3">
    <location>
        <begin position="5"/>
        <end position="121"/>
    </location>
</feature>
<gene>
    <name evidence="4" type="ORF">dnl_29950</name>
</gene>
<dbReference type="Pfam" id="PF00072">
    <property type="entry name" value="Response_reg"/>
    <property type="match status" value="1"/>
</dbReference>